<keyword evidence="8" id="KW-0811">Translocation</keyword>
<dbReference type="SMART" id="SM01323">
    <property type="entry name" value="YajC"/>
    <property type="match status" value="1"/>
</dbReference>
<keyword evidence="3" id="KW-0813">Transport</keyword>
<evidence type="ECO:0000256" key="11">
    <source>
        <dbReference type="SAM" id="Phobius"/>
    </source>
</evidence>
<organism evidence="12 13">
    <name type="scientific">Antricoccus suffuscus</name>
    <dbReference type="NCBI Taxonomy" id="1629062"/>
    <lineage>
        <taxon>Bacteria</taxon>
        <taxon>Bacillati</taxon>
        <taxon>Actinomycetota</taxon>
        <taxon>Actinomycetes</taxon>
        <taxon>Geodermatophilales</taxon>
        <taxon>Antricoccaceae</taxon>
        <taxon>Antricoccus</taxon>
    </lineage>
</organism>
<feature type="region of interest" description="Disordered" evidence="10">
    <location>
        <begin position="101"/>
        <end position="132"/>
    </location>
</feature>
<evidence type="ECO:0000256" key="8">
    <source>
        <dbReference type="ARBA" id="ARBA00023010"/>
    </source>
</evidence>
<comment type="caution">
    <text evidence="12">The sequence shown here is derived from an EMBL/GenBank/DDBJ whole genome shotgun (WGS) entry which is preliminary data.</text>
</comment>
<feature type="transmembrane region" description="Helical" evidence="11">
    <location>
        <begin position="12"/>
        <end position="33"/>
    </location>
</feature>
<dbReference type="OrthoDB" id="2200301at2"/>
<evidence type="ECO:0000313" key="12">
    <source>
        <dbReference type="EMBL" id="PRZ40609.1"/>
    </source>
</evidence>
<accession>A0A2T0ZW80</accession>
<reference evidence="12 13" key="1">
    <citation type="submission" date="2018-03" db="EMBL/GenBank/DDBJ databases">
        <title>Genomic Encyclopedia of Archaeal and Bacterial Type Strains, Phase II (KMG-II): from individual species to whole genera.</title>
        <authorList>
            <person name="Goeker M."/>
        </authorList>
    </citation>
    <scope>NUCLEOTIDE SEQUENCE [LARGE SCALE GENOMIC DNA]</scope>
    <source>
        <strain evidence="12 13">DSM 100065</strain>
    </source>
</reference>
<comment type="subcellular location">
    <subcellularLocation>
        <location evidence="1">Cell membrane</location>
        <topology evidence="1">Single-pass membrane protein</topology>
    </subcellularLocation>
</comment>
<evidence type="ECO:0000256" key="6">
    <source>
        <dbReference type="ARBA" id="ARBA00022927"/>
    </source>
</evidence>
<evidence type="ECO:0000256" key="9">
    <source>
        <dbReference type="ARBA" id="ARBA00023136"/>
    </source>
</evidence>
<gene>
    <name evidence="12" type="ORF">CLV47_11536</name>
</gene>
<dbReference type="PANTHER" id="PTHR33909">
    <property type="entry name" value="SEC TRANSLOCON ACCESSORY COMPLEX SUBUNIT YAJC"/>
    <property type="match status" value="1"/>
</dbReference>
<dbReference type="InterPro" id="IPR003849">
    <property type="entry name" value="Preprotein_translocase_YajC"/>
</dbReference>
<keyword evidence="9 11" id="KW-0472">Membrane</keyword>
<evidence type="ECO:0000256" key="5">
    <source>
        <dbReference type="ARBA" id="ARBA00022692"/>
    </source>
</evidence>
<dbReference type="RefSeq" id="WP_146135406.1">
    <property type="nucleotide sequence ID" value="NZ_PVUE01000015.1"/>
</dbReference>
<dbReference type="AlphaFoldDB" id="A0A2T0ZW80"/>
<evidence type="ECO:0000313" key="13">
    <source>
        <dbReference type="Proteomes" id="UP000237752"/>
    </source>
</evidence>
<dbReference type="Proteomes" id="UP000237752">
    <property type="component" value="Unassembled WGS sequence"/>
</dbReference>
<dbReference type="NCBIfam" id="TIGR00739">
    <property type="entry name" value="yajC"/>
    <property type="match status" value="1"/>
</dbReference>
<sequence length="132" mass="13602">MPVLAAQQSSGFGSVPMLIIIAVLFGGLIYMQVRARKRMAAKQAAMVSDLAIGSKVVMISGLKGTVAGVSKDEVEVEIAPGVISTFVTKAIGSIENPSNAADDIAVDRTNQTPGDDIIGSGKSDPESPITEN</sequence>
<dbReference type="GO" id="GO:0015031">
    <property type="term" value="P:protein transport"/>
    <property type="evidence" value="ECO:0007669"/>
    <property type="project" value="UniProtKB-KW"/>
</dbReference>
<evidence type="ECO:0000256" key="10">
    <source>
        <dbReference type="SAM" id="MobiDB-lite"/>
    </source>
</evidence>
<name>A0A2T0ZW80_9ACTN</name>
<proteinExistence type="inferred from homology"/>
<keyword evidence="6" id="KW-0653">Protein transport</keyword>
<keyword evidence="7 11" id="KW-1133">Transmembrane helix</keyword>
<evidence type="ECO:0000256" key="2">
    <source>
        <dbReference type="ARBA" id="ARBA00006742"/>
    </source>
</evidence>
<dbReference type="GO" id="GO:0005886">
    <property type="term" value="C:plasma membrane"/>
    <property type="evidence" value="ECO:0007669"/>
    <property type="project" value="UniProtKB-SubCell"/>
</dbReference>
<keyword evidence="5 11" id="KW-0812">Transmembrane</keyword>
<comment type="similarity">
    <text evidence="2">Belongs to the YajC family.</text>
</comment>
<dbReference type="Pfam" id="PF02699">
    <property type="entry name" value="YajC"/>
    <property type="match status" value="1"/>
</dbReference>
<dbReference type="PANTHER" id="PTHR33909:SF1">
    <property type="entry name" value="SEC TRANSLOCON ACCESSORY COMPLEX SUBUNIT YAJC"/>
    <property type="match status" value="1"/>
</dbReference>
<protein>
    <submittedName>
        <fullName evidence="12">Preprotein translocase YajC subunit</fullName>
    </submittedName>
</protein>
<keyword evidence="13" id="KW-1185">Reference proteome</keyword>
<evidence type="ECO:0000256" key="4">
    <source>
        <dbReference type="ARBA" id="ARBA00022475"/>
    </source>
</evidence>
<evidence type="ECO:0000256" key="7">
    <source>
        <dbReference type="ARBA" id="ARBA00022989"/>
    </source>
</evidence>
<keyword evidence="4" id="KW-1003">Cell membrane</keyword>
<evidence type="ECO:0000256" key="1">
    <source>
        <dbReference type="ARBA" id="ARBA00004162"/>
    </source>
</evidence>
<dbReference type="EMBL" id="PVUE01000015">
    <property type="protein sequence ID" value="PRZ40609.1"/>
    <property type="molecule type" value="Genomic_DNA"/>
</dbReference>
<evidence type="ECO:0000256" key="3">
    <source>
        <dbReference type="ARBA" id="ARBA00022448"/>
    </source>
</evidence>